<protein>
    <submittedName>
        <fullName evidence="2">DUF1838 family protein</fullName>
    </submittedName>
</protein>
<dbReference type="InterPro" id="IPR014990">
    <property type="entry name" value="DUF1838"/>
</dbReference>
<dbReference type="KEGG" id="sand:H3309_02745"/>
<evidence type="ECO:0000313" key="3">
    <source>
        <dbReference type="Proteomes" id="UP000515292"/>
    </source>
</evidence>
<dbReference type="AlphaFoldDB" id="A0A7G5IJ97"/>
<feature type="chain" id="PRO_5028807828" evidence="1">
    <location>
        <begin position="30"/>
        <end position="299"/>
    </location>
</feature>
<feature type="signal peptide" evidence="1">
    <location>
        <begin position="1"/>
        <end position="29"/>
    </location>
</feature>
<dbReference type="Proteomes" id="UP000515292">
    <property type="component" value="Chromosome"/>
</dbReference>
<evidence type="ECO:0000256" key="1">
    <source>
        <dbReference type="SAM" id="SignalP"/>
    </source>
</evidence>
<sequence length="299" mass="32784">MLANRRQFVATTGLLTLAATAGLSVRADAASRATFDPKDPRFNMLTLARLQNDLSGKVQFGYSKGRVFGLNPGAGLPIPDYGKRLYDYEGASVSRTRELPNGDIETVSRSWLFYTDPATGAYLKEWRNPYTGQTVPVPPFRGGIGGGTLTPNGPKVSANFTMESTVFNRPTELEFTTIGDKTWVSRAAFTRWTPKGATQARTEMTLDTWVMLTRDLLNPRLTSIPATSSWTSQTEFQTWLKNPPEQKGAQLWKSDGTKMSRLADLPPAFVAQCNAEHPGILTDPLEFPSPSGEKATRAG</sequence>
<keyword evidence="3" id="KW-1185">Reference proteome</keyword>
<name>A0A7G5IJ97_9SPHN</name>
<reference evidence="2 3" key="1">
    <citation type="submission" date="2020-07" db="EMBL/GenBank/DDBJ databases">
        <title>Complete genome sequence for Sandaracinobacter sp. M6.</title>
        <authorList>
            <person name="Tang Y."/>
            <person name="Liu Q."/>
            <person name="Guo Z."/>
            <person name="Lei P."/>
            <person name="Huang B."/>
        </authorList>
    </citation>
    <scope>NUCLEOTIDE SEQUENCE [LARGE SCALE GENOMIC DNA]</scope>
    <source>
        <strain evidence="2 3">M6</strain>
    </source>
</reference>
<dbReference type="RefSeq" id="WP_182297262.1">
    <property type="nucleotide sequence ID" value="NZ_CP059851.1"/>
</dbReference>
<keyword evidence="1" id="KW-0732">Signal</keyword>
<accession>A0A7G5IJ97</accession>
<dbReference type="EMBL" id="CP059851">
    <property type="protein sequence ID" value="QMW23439.1"/>
    <property type="molecule type" value="Genomic_DNA"/>
</dbReference>
<proteinExistence type="predicted"/>
<dbReference type="PROSITE" id="PS51318">
    <property type="entry name" value="TAT"/>
    <property type="match status" value="1"/>
</dbReference>
<evidence type="ECO:0000313" key="2">
    <source>
        <dbReference type="EMBL" id="QMW23439.1"/>
    </source>
</evidence>
<dbReference type="InterPro" id="IPR006311">
    <property type="entry name" value="TAT_signal"/>
</dbReference>
<organism evidence="2 3">
    <name type="scientific">Sandaracinobacteroides saxicola</name>
    <dbReference type="NCBI Taxonomy" id="2759707"/>
    <lineage>
        <taxon>Bacteria</taxon>
        <taxon>Pseudomonadati</taxon>
        <taxon>Pseudomonadota</taxon>
        <taxon>Alphaproteobacteria</taxon>
        <taxon>Sphingomonadales</taxon>
        <taxon>Sphingosinicellaceae</taxon>
        <taxon>Sandaracinobacteroides</taxon>
    </lineage>
</organism>
<gene>
    <name evidence="2" type="ORF">H3309_02745</name>
</gene>
<dbReference type="Pfam" id="PF08894">
    <property type="entry name" value="DUF1838"/>
    <property type="match status" value="1"/>
</dbReference>